<dbReference type="EMBL" id="JACHGT010000011">
    <property type="protein sequence ID" value="MBB6037171.1"/>
    <property type="molecule type" value="Genomic_DNA"/>
</dbReference>
<accession>A0A841FIK6</accession>
<feature type="transmembrane region" description="Helical" evidence="1">
    <location>
        <begin position="165"/>
        <end position="185"/>
    </location>
</feature>
<dbReference type="AlphaFoldDB" id="A0A841FIK6"/>
<evidence type="ECO:0000256" key="1">
    <source>
        <dbReference type="SAM" id="Phobius"/>
    </source>
</evidence>
<keyword evidence="1" id="KW-0812">Transmembrane</keyword>
<gene>
    <name evidence="2" type="ORF">HNR73_005044</name>
</gene>
<feature type="transmembrane region" description="Helical" evidence="1">
    <location>
        <begin position="191"/>
        <end position="210"/>
    </location>
</feature>
<feature type="transmembrane region" description="Helical" evidence="1">
    <location>
        <begin position="53"/>
        <end position="74"/>
    </location>
</feature>
<dbReference type="Proteomes" id="UP000548476">
    <property type="component" value="Unassembled WGS sequence"/>
</dbReference>
<evidence type="ECO:0000313" key="3">
    <source>
        <dbReference type="Proteomes" id="UP000548476"/>
    </source>
</evidence>
<reference evidence="2 3" key="1">
    <citation type="submission" date="2020-08" db="EMBL/GenBank/DDBJ databases">
        <title>Genomic Encyclopedia of Type Strains, Phase IV (KMG-IV): sequencing the most valuable type-strain genomes for metagenomic binning, comparative biology and taxonomic classification.</title>
        <authorList>
            <person name="Goeker M."/>
        </authorList>
    </citation>
    <scope>NUCLEOTIDE SEQUENCE [LARGE SCALE GENOMIC DNA]</scope>
    <source>
        <strain evidence="2 3">YIM 65646</strain>
    </source>
</reference>
<organism evidence="2 3">
    <name type="scientific">Phytomonospora endophytica</name>
    <dbReference type="NCBI Taxonomy" id="714109"/>
    <lineage>
        <taxon>Bacteria</taxon>
        <taxon>Bacillati</taxon>
        <taxon>Actinomycetota</taxon>
        <taxon>Actinomycetes</taxon>
        <taxon>Micromonosporales</taxon>
        <taxon>Micromonosporaceae</taxon>
        <taxon>Phytomonospora</taxon>
    </lineage>
</organism>
<feature type="transmembrane region" description="Helical" evidence="1">
    <location>
        <begin position="133"/>
        <end position="158"/>
    </location>
</feature>
<evidence type="ECO:0000313" key="2">
    <source>
        <dbReference type="EMBL" id="MBB6037171.1"/>
    </source>
</evidence>
<feature type="transmembrane region" description="Helical" evidence="1">
    <location>
        <begin position="86"/>
        <end position="104"/>
    </location>
</feature>
<sequence>MSTVSSAPSPATTRLGAAALAAAGVLFAGYQLFRPYADETTMDGLKAMASNQWIAAHLFASLAYLLIPFGFYALRPLVGHTKVATAAVVTAWIGAGMTILYYGAEIFGVHEMAVRGVATDDITMLELVDGFRFHPAAITVFAAGLLLLGVSGILAAVAIVKSDAVASWTGWPLAVGMAALLPQFFTPPAGRMVHGVIFGLGGIAVAVAMWRKARKA</sequence>
<keyword evidence="1" id="KW-1133">Transmembrane helix</keyword>
<evidence type="ECO:0008006" key="4">
    <source>
        <dbReference type="Google" id="ProtNLM"/>
    </source>
</evidence>
<protein>
    <recommendedName>
        <fullName evidence="4">DUF4386 family protein</fullName>
    </recommendedName>
</protein>
<proteinExistence type="predicted"/>
<dbReference type="RefSeq" id="WP_184789989.1">
    <property type="nucleotide sequence ID" value="NZ_BONT01000106.1"/>
</dbReference>
<feature type="transmembrane region" description="Helical" evidence="1">
    <location>
        <begin position="12"/>
        <end position="33"/>
    </location>
</feature>
<keyword evidence="1" id="KW-0472">Membrane</keyword>
<keyword evidence="3" id="KW-1185">Reference proteome</keyword>
<comment type="caution">
    <text evidence="2">The sequence shown here is derived from an EMBL/GenBank/DDBJ whole genome shotgun (WGS) entry which is preliminary data.</text>
</comment>
<name>A0A841FIK6_9ACTN</name>